<dbReference type="CDD" id="cd04301">
    <property type="entry name" value="NAT_SF"/>
    <property type="match status" value="1"/>
</dbReference>
<dbReference type="Proteomes" id="UP001147747">
    <property type="component" value="Unassembled WGS sequence"/>
</dbReference>
<dbReference type="GO" id="GO:0016747">
    <property type="term" value="F:acyltransferase activity, transferring groups other than amino-acyl groups"/>
    <property type="evidence" value="ECO:0007669"/>
    <property type="project" value="InterPro"/>
</dbReference>
<dbReference type="InterPro" id="IPR000182">
    <property type="entry name" value="GNAT_dom"/>
</dbReference>
<keyword evidence="3" id="KW-1185">Reference proteome</keyword>
<dbReference type="PROSITE" id="PS51186">
    <property type="entry name" value="GNAT"/>
    <property type="match status" value="1"/>
</dbReference>
<dbReference type="SUPFAM" id="SSF55729">
    <property type="entry name" value="Acyl-CoA N-acyltransferases (Nat)"/>
    <property type="match status" value="1"/>
</dbReference>
<protein>
    <recommendedName>
        <fullName evidence="1">N-acetyltransferase domain-containing protein</fullName>
    </recommendedName>
</protein>
<dbReference type="Pfam" id="PF13508">
    <property type="entry name" value="Acetyltransf_7"/>
    <property type="match status" value="1"/>
</dbReference>
<gene>
    <name evidence="2" type="ORF">N7509_012057</name>
</gene>
<dbReference type="AlphaFoldDB" id="A0A9W9VEA4"/>
<accession>A0A9W9VEA4</accession>
<dbReference type="OrthoDB" id="9975416at2759"/>
<dbReference type="Gene3D" id="3.40.630.30">
    <property type="match status" value="1"/>
</dbReference>
<feature type="domain" description="N-acetyltransferase" evidence="1">
    <location>
        <begin position="100"/>
        <end position="256"/>
    </location>
</feature>
<sequence>MTTSHRVSTGAIILPKTFPSATNLQNILYRYKDIRLNGFKTNPEAFASSYEEASKKSDEAWRSQLQSRVSKTFVSVIESEKTPDYNHGIGNFENLDCTHPLLEQLLQNDWAGIVSITGPIPFPKPNEAAEKQLSKPWEVFIRDGKYHLSSMPPDPHDLQGNCIVYVIGGLFVSPQARGQGRARQLINAAIASAYQEARAIASSKASIVVQAEAGNTRACRLYESLGFELRDSELLMKKQNGDTSLTASFVMDLELS</sequence>
<reference evidence="2" key="1">
    <citation type="submission" date="2022-12" db="EMBL/GenBank/DDBJ databases">
        <authorList>
            <person name="Petersen C."/>
        </authorList>
    </citation>
    <scope>NUCLEOTIDE SEQUENCE</scope>
    <source>
        <strain evidence="2">IBT 29677</strain>
    </source>
</reference>
<comment type="caution">
    <text evidence="2">The sequence shown here is derived from an EMBL/GenBank/DDBJ whole genome shotgun (WGS) entry which is preliminary data.</text>
</comment>
<dbReference type="InterPro" id="IPR016181">
    <property type="entry name" value="Acyl_CoA_acyltransferase"/>
</dbReference>
<organism evidence="2 3">
    <name type="scientific">Penicillium cosmopolitanum</name>
    <dbReference type="NCBI Taxonomy" id="1131564"/>
    <lineage>
        <taxon>Eukaryota</taxon>
        <taxon>Fungi</taxon>
        <taxon>Dikarya</taxon>
        <taxon>Ascomycota</taxon>
        <taxon>Pezizomycotina</taxon>
        <taxon>Eurotiomycetes</taxon>
        <taxon>Eurotiomycetidae</taxon>
        <taxon>Eurotiales</taxon>
        <taxon>Aspergillaceae</taxon>
        <taxon>Penicillium</taxon>
    </lineage>
</organism>
<evidence type="ECO:0000313" key="3">
    <source>
        <dbReference type="Proteomes" id="UP001147747"/>
    </source>
</evidence>
<dbReference type="EMBL" id="JAPZBU010000011">
    <property type="protein sequence ID" value="KAJ5378938.1"/>
    <property type="molecule type" value="Genomic_DNA"/>
</dbReference>
<reference evidence="2" key="2">
    <citation type="journal article" date="2023" name="IMA Fungus">
        <title>Comparative genomic study of the Penicillium genus elucidates a diverse pangenome and 15 lateral gene transfer events.</title>
        <authorList>
            <person name="Petersen C."/>
            <person name="Sorensen T."/>
            <person name="Nielsen M.R."/>
            <person name="Sondergaard T.E."/>
            <person name="Sorensen J.L."/>
            <person name="Fitzpatrick D.A."/>
            <person name="Frisvad J.C."/>
            <person name="Nielsen K.L."/>
        </authorList>
    </citation>
    <scope>NUCLEOTIDE SEQUENCE</scope>
    <source>
        <strain evidence="2">IBT 29677</strain>
    </source>
</reference>
<dbReference type="GeneID" id="81375674"/>
<dbReference type="RefSeq" id="XP_056482724.1">
    <property type="nucleotide sequence ID" value="XM_056636694.1"/>
</dbReference>
<proteinExistence type="predicted"/>
<evidence type="ECO:0000259" key="1">
    <source>
        <dbReference type="PROSITE" id="PS51186"/>
    </source>
</evidence>
<evidence type="ECO:0000313" key="2">
    <source>
        <dbReference type="EMBL" id="KAJ5378938.1"/>
    </source>
</evidence>
<name>A0A9W9VEA4_9EURO</name>